<evidence type="ECO:0000313" key="1">
    <source>
        <dbReference type="WBParaSite" id="SSLN_0000447701-mRNA-1"/>
    </source>
</evidence>
<dbReference type="GO" id="GO:0007017">
    <property type="term" value="P:microtubule-based process"/>
    <property type="evidence" value="ECO:0007669"/>
    <property type="project" value="InterPro"/>
</dbReference>
<organism evidence="1">
    <name type="scientific">Schistocephalus solidus</name>
    <name type="common">Tapeworm</name>
    <dbReference type="NCBI Taxonomy" id="70667"/>
    <lineage>
        <taxon>Eukaryota</taxon>
        <taxon>Metazoa</taxon>
        <taxon>Spiralia</taxon>
        <taxon>Lophotrochozoa</taxon>
        <taxon>Platyhelminthes</taxon>
        <taxon>Cestoda</taxon>
        <taxon>Eucestoda</taxon>
        <taxon>Diphyllobothriidea</taxon>
        <taxon>Diphyllobothriidae</taxon>
        <taxon>Schistocephalus</taxon>
    </lineage>
</organism>
<protein>
    <submittedName>
        <fullName evidence="1">DDE Tnp4 domain-containing protein</fullName>
    </submittedName>
</protein>
<dbReference type="Gene3D" id="3.30.740.10">
    <property type="entry name" value="Protein Inhibitor Of Neuronal Nitric Oxide Synthase"/>
    <property type="match status" value="2"/>
</dbReference>
<dbReference type="AlphaFoldDB" id="A0A183SJD2"/>
<dbReference type="WBParaSite" id="SSLN_0000447701-mRNA-1">
    <property type="protein sequence ID" value="SSLN_0000447701-mRNA-1"/>
    <property type="gene ID" value="SSLN_0000447701"/>
</dbReference>
<proteinExistence type="predicted"/>
<reference evidence="1" key="1">
    <citation type="submission" date="2016-06" db="UniProtKB">
        <authorList>
            <consortium name="WormBaseParasite"/>
        </authorList>
    </citation>
    <scope>IDENTIFICATION</scope>
</reference>
<accession>A0A183SJD2</accession>
<sequence length="206" mass="23568">LKDVKVLNTDMPLKKRESIILLVCDCANKWNHKYDLVIEIKKRIEGVYGNVWNAFVVDGRFWSIYTHKPGSNLVFVSKGIGLNPSCLYRPAILREVEVLTTDMSAKKKESILLLVLEGVNKKKSKQLTIHCLCFINIQERLQEIKERIERVYGLGWNVFMADGRYWSVCSHKPGTNLVFVHKGIVYGVHQTPAPENAERDNCSVAH</sequence>
<dbReference type="SMART" id="SM01375">
    <property type="entry name" value="Dynein_light"/>
    <property type="match status" value="1"/>
</dbReference>
<name>A0A183SJD2_SCHSO</name>
<dbReference type="CDD" id="cd21454">
    <property type="entry name" value="DLC-like_TAL"/>
    <property type="match status" value="1"/>
</dbReference>
<dbReference type="Pfam" id="PF01221">
    <property type="entry name" value="Dynein_light"/>
    <property type="match status" value="1"/>
</dbReference>
<dbReference type="SUPFAM" id="SSF54648">
    <property type="entry name" value="DLC"/>
    <property type="match status" value="2"/>
</dbReference>
<dbReference type="GO" id="GO:0030286">
    <property type="term" value="C:dynein complex"/>
    <property type="evidence" value="ECO:0007669"/>
    <property type="project" value="InterPro"/>
</dbReference>
<dbReference type="InterPro" id="IPR001372">
    <property type="entry name" value="Dynein_light_chain_typ-1/2"/>
</dbReference>
<dbReference type="InterPro" id="IPR037177">
    <property type="entry name" value="DLC_sf"/>
</dbReference>